<name>A0A941E289_9BURK</name>
<dbReference type="InterPro" id="IPR032710">
    <property type="entry name" value="NTF2-like_dom_sf"/>
</dbReference>
<dbReference type="AlphaFoldDB" id="A0A941E289"/>
<comment type="caution">
    <text evidence="1">The sequence shown here is derived from an EMBL/GenBank/DDBJ whole genome shotgun (WGS) entry which is preliminary data.</text>
</comment>
<reference evidence="1" key="1">
    <citation type="submission" date="2021-04" db="EMBL/GenBank/DDBJ databases">
        <title>novel species isolated from subtropical streams in China.</title>
        <authorList>
            <person name="Lu H."/>
        </authorList>
    </citation>
    <scope>NUCLEOTIDE SEQUENCE</scope>
    <source>
        <strain evidence="1">FT137W</strain>
    </source>
</reference>
<evidence type="ECO:0000313" key="2">
    <source>
        <dbReference type="Proteomes" id="UP000678545"/>
    </source>
</evidence>
<proteinExistence type="predicted"/>
<accession>A0A941E289</accession>
<dbReference type="EMBL" id="JAGSPJ010000001">
    <property type="protein sequence ID" value="MBR7799319.1"/>
    <property type="molecule type" value="Genomic_DNA"/>
</dbReference>
<dbReference type="SUPFAM" id="SSF54427">
    <property type="entry name" value="NTF2-like"/>
    <property type="match status" value="1"/>
</dbReference>
<protein>
    <submittedName>
        <fullName evidence="1">Uncharacterized protein</fullName>
    </submittedName>
</protein>
<organism evidence="1 2">
    <name type="scientific">Undibacterium fentianense</name>
    <dbReference type="NCBI Taxonomy" id="2828728"/>
    <lineage>
        <taxon>Bacteria</taxon>
        <taxon>Pseudomonadati</taxon>
        <taxon>Pseudomonadota</taxon>
        <taxon>Betaproteobacteria</taxon>
        <taxon>Burkholderiales</taxon>
        <taxon>Oxalobacteraceae</taxon>
        <taxon>Undibacterium</taxon>
    </lineage>
</organism>
<keyword evidence="2" id="KW-1185">Reference proteome</keyword>
<sequence>MIAKLILVLVGAAAVTWYGLVGGKKVDEDKVQAMYRDYMSAFDRGDAKAVCDFFHEKLTGKARYQSHVTPAIQTLNKAKACAAVDEFRETKQKLEAQSGQELYTNLEMTVQSVNVAADKKSAEVEVLLEMRIGTEQRPLLDARSNQRDVAKANWGKLQFVESHAVVKYYQ</sequence>
<dbReference type="Proteomes" id="UP000678545">
    <property type="component" value="Unassembled WGS sequence"/>
</dbReference>
<dbReference type="RefSeq" id="WP_212674411.1">
    <property type="nucleotide sequence ID" value="NZ_JAGSPJ010000001.1"/>
</dbReference>
<gene>
    <name evidence="1" type="ORF">KDM90_04840</name>
</gene>
<evidence type="ECO:0000313" key="1">
    <source>
        <dbReference type="EMBL" id="MBR7799319.1"/>
    </source>
</evidence>